<sequence>SLRQQVISNNIANVETPNYKEKKVVFEDILKQHLAKQSNFVGNRSDFRHFEIGSPFDAPVAKIVENSGTLMQNNGNNVDIDEEMT</sequence>
<dbReference type="Proteomes" id="UP001285636">
    <property type="component" value="Unassembled WGS sequence"/>
</dbReference>
<dbReference type="InterPro" id="IPR001444">
    <property type="entry name" value="Flag_bb_rod_N"/>
</dbReference>
<feature type="non-terminal residue" evidence="7">
    <location>
        <position position="85"/>
    </location>
</feature>
<keyword evidence="7" id="KW-0282">Flagellum</keyword>
<protein>
    <recommendedName>
        <fullName evidence="3">Flagellar basal body rod protein FlgB</fullName>
    </recommendedName>
</protein>
<dbReference type="EMBL" id="JAWJAY010000949">
    <property type="protein sequence ID" value="MDV2888109.1"/>
    <property type="molecule type" value="Genomic_DNA"/>
</dbReference>
<evidence type="ECO:0000256" key="2">
    <source>
        <dbReference type="ARBA" id="ARBA00009677"/>
    </source>
</evidence>
<evidence type="ECO:0000259" key="6">
    <source>
        <dbReference type="Pfam" id="PF00460"/>
    </source>
</evidence>
<dbReference type="Pfam" id="PF00460">
    <property type="entry name" value="Flg_bb_rod"/>
    <property type="match status" value="1"/>
</dbReference>
<comment type="subcellular location">
    <subcellularLocation>
        <location evidence="1">Bacterial flagellum basal body</location>
    </subcellularLocation>
</comment>
<feature type="non-terminal residue" evidence="7">
    <location>
        <position position="1"/>
    </location>
</feature>
<dbReference type="GO" id="GO:0030694">
    <property type="term" value="C:bacterial-type flagellum basal body, rod"/>
    <property type="evidence" value="ECO:0007669"/>
    <property type="project" value="InterPro"/>
</dbReference>
<evidence type="ECO:0000256" key="1">
    <source>
        <dbReference type="ARBA" id="ARBA00004117"/>
    </source>
</evidence>
<evidence type="ECO:0000256" key="5">
    <source>
        <dbReference type="ARBA" id="ARBA00024934"/>
    </source>
</evidence>
<comment type="caution">
    <text evidence="7">The sequence shown here is derived from an EMBL/GenBank/DDBJ whole genome shotgun (WGS) entry which is preliminary data.</text>
</comment>
<evidence type="ECO:0000313" key="8">
    <source>
        <dbReference type="Proteomes" id="UP001285636"/>
    </source>
</evidence>
<comment type="similarity">
    <text evidence="2">Belongs to the flagella basal body rod proteins family.</text>
</comment>
<dbReference type="AlphaFoldDB" id="A0AAJ2NSU8"/>
<comment type="function">
    <text evidence="5">Structural component of flagellum, the bacterial motility apparatus. Part of the rod structure of flagellar basal body.</text>
</comment>
<evidence type="ECO:0000313" key="7">
    <source>
        <dbReference type="EMBL" id="MDV2888109.1"/>
    </source>
</evidence>
<keyword evidence="7" id="KW-0966">Cell projection</keyword>
<proteinExistence type="inferred from homology"/>
<dbReference type="GO" id="GO:0071973">
    <property type="term" value="P:bacterial-type flagellum-dependent cell motility"/>
    <property type="evidence" value="ECO:0007669"/>
    <property type="project" value="InterPro"/>
</dbReference>
<dbReference type="InterPro" id="IPR006300">
    <property type="entry name" value="FlgB"/>
</dbReference>
<dbReference type="RefSeq" id="WP_323468141.1">
    <property type="nucleotide sequence ID" value="NZ_JAWJAY010000949.1"/>
</dbReference>
<dbReference type="NCBIfam" id="TIGR01396">
    <property type="entry name" value="FlgB"/>
    <property type="match status" value="1"/>
</dbReference>
<keyword evidence="7" id="KW-0969">Cilium</keyword>
<gene>
    <name evidence="7" type="primary">flgB</name>
    <name evidence="7" type="ORF">RYX45_23385</name>
</gene>
<keyword evidence="4" id="KW-0975">Bacterial flagellum</keyword>
<evidence type="ECO:0000256" key="4">
    <source>
        <dbReference type="ARBA" id="ARBA00023143"/>
    </source>
</evidence>
<feature type="domain" description="Flagellar basal body rod protein N-terminal" evidence="6">
    <location>
        <begin position="2"/>
        <end position="20"/>
    </location>
</feature>
<evidence type="ECO:0000256" key="3">
    <source>
        <dbReference type="ARBA" id="ARBA00014376"/>
    </source>
</evidence>
<name>A0AAJ2NSU8_ALKPS</name>
<accession>A0AAJ2NSU8</accession>
<organism evidence="7 8">
    <name type="scientific">Alkalihalophilus pseudofirmus</name>
    <name type="common">Bacillus pseudofirmus</name>
    <dbReference type="NCBI Taxonomy" id="79885"/>
    <lineage>
        <taxon>Bacteria</taxon>
        <taxon>Bacillati</taxon>
        <taxon>Bacillota</taxon>
        <taxon>Bacilli</taxon>
        <taxon>Bacillales</taxon>
        <taxon>Bacillaceae</taxon>
        <taxon>Alkalihalophilus</taxon>
    </lineage>
</organism>
<reference evidence="7" key="1">
    <citation type="submission" date="2023-10" db="EMBL/GenBank/DDBJ databases">
        <title>Screening of Alkalihalophilus pseudofirmusBZ-TG-HK211 and Its Alleviation of Salt Stress on Rapeseed Growth.</title>
        <authorList>
            <person name="Zhao B."/>
            <person name="Guo T."/>
        </authorList>
    </citation>
    <scope>NUCLEOTIDE SEQUENCE</scope>
    <source>
        <strain evidence="7">BZ-TG-HK211</strain>
    </source>
</reference>